<comment type="caution">
    <text evidence="2">The sequence shown here is derived from an EMBL/GenBank/DDBJ whole genome shotgun (WGS) entry which is preliminary data.</text>
</comment>
<gene>
    <name evidence="2" type="ORF">EYF80_016773</name>
</gene>
<proteinExistence type="predicted"/>
<dbReference type="Proteomes" id="UP000314294">
    <property type="component" value="Unassembled WGS sequence"/>
</dbReference>
<accession>A0A4Z2I729</accession>
<evidence type="ECO:0000256" key="1">
    <source>
        <dbReference type="SAM" id="MobiDB-lite"/>
    </source>
</evidence>
<keyword evidence="3" id="KW-1185">Reference proteome</keyword>
<dbReference type="AlphaFoldDB" id="A0A4Z2I729"/>
<reference evidence="2 3" key="1">
    <citation type="submission" date="2019-03" db="EMBL/GenBank/DDBJ databases">
        <title>First draft genome of Liparis tanakae, snailfish: a comprehensive survey of snailfish specific genes.</title>
        <authorList>
            <person name="Kim W."/>
            <person name="Song I."/>
            <person name="Jeong J.-H."/>
            <person name="Kim D."/>
            <person name="Kim S."/>
            <person name="Ryu S."/>
            <person name="Song J.Y."/>
            <person name="Lee S.K."/>
        </authorList>
    </citation>
    <scope>NUCLEOTIDE SEQUENCE [LARGE SCALE GENOMIC DNA]</scope>
    <source>
        <tissue evidence="2">Muscle</tissue>
    </source>
</reference>
<feature type="region of interest" description="Disordered" evidence="1">
    <location>
        <begin position="76"/>
        <end position="104"/>
    </location>
</feature>
<dbReference type="EMBL" id="SRLO01000130">
    <property type="protein sequence ID" value="TNN72983.1"/>
    <property type="molecule type" value="Genomic_DNA"/>
</dbReference>
<evidence type="ECO:0000313" key="3">
    <source>
        <dbReference type="Proteomes" id="UP000314294"/>
    </source>
</evidence>
<protein>
    <submittedName>
        <fullName evidence="2">Uncharacterized protein</fullName>
    </submittedName>
</protein>
<sequence>MVAQAVAAPLGEGGGGEPKMFTRMYRSLFLTLIGHSMPLFRDGQNRCRQRRTSLVMSLFHSVVPLATGVRARANLGGNGWSPGRDQEAVSTTSPQSPEVLSEHQKENADIVDCCCSSLLQPTSQSCQELASRAVEKLD</sequence>
<evidence type="ECO:0000313" key="2">
    <source>
        <dbReference type="EMBL" id="TNN72983.1"/>
    </source>
</evidence>
<name>A0A4Z2I729_9TELE</name>
<organism evidence="2 3">
    <name type="scientific">Liparis tanakae</name>
    <name type="common">Tanaka's snailfish</name>
    <dbReference type="NCBI Taxonomy" id="230148"/>
    <lineage>
        <taxon>Eukaryota</taxon>
        <taxon>Metazoa</taxon>
        <taxon>Chordata</taxon>
        <taxon>Craniata</taxon>
        <taxon>Vertebrata</taxon>
        <taxon>Euteleostomi</taxon>
        <taxon>Actinopterygii</taxon>
        <taxon>Neopterygii</taxon>
        <taxon>Teleostei</taxon>
        <taxon>Neoteleostei</taxon>
        <taxon>Acanthomorphata</taxon>
        <taxon>Eupercaria</taxon>
        <taxon>Perciformes</taxon>
        <taxon>Cottioidei</taxon>
        <taxon>Cottales</taxon>
        <taxon>Liparidae</taxon>
        <taxon>Liparis</taxon>
    </lineage>
</organism>
<feature type="compositionally biased region" description="Polar residues" evidence="1">
    <location>
        <begin position="88"/>
        <end position="98"/>
    </location>
</feature>